<dbReference type="Pfam" id="PF13041">
    <property type="entry name" value="PPR_2"/>
    <property type="match status" value="2"/>
</dbReference>
<dbReference type="FunFam" id="1.25.40.10:FF:000090">
    <property type="entry name" value="Pentatricopeptide repeat-containing protein, chloroplastic"/>
    <property type="match status" value="1"/>
</dbReference>
<feature type="repeat" description="PPR" evidence="3">
    <location>
        <begin position="687"/>
        <end position="722"/>
    </location>
</feature>
<dbReference type="InterPro" id="IPR046848">
    <property type="entry name" value="E_motif"/>
</dbReference>
<reference evidence="5 6" key="2">
    <citation type="submission" date="2020-07" db="EMBL/GenBank/DDBJ databases">
        <title>Genome assembly of wild tea tree DASZ reveals pedigree and selection history of tea varieties.</title>
        <authorList>
            <person name="Zhang W."/>
        </authorList>
    </citation>
    <scope>NUCLEOTIDE SEQUENCE [LARGE SCALE GENOMIC DNA]</scope>
    <source>
        <strain evidence="6">cv. G240</strain>
        <tissue evidence="5">Leaf</tissue>
    </source>
</reference>
<keyword evidence="6" id="KW-1185">Reference proteome</keyword>
<dbReference type="Pfam" id="PF01535">
    <property type="entry name" value="PPR"/>
    <property type="match status" value="6"/>
</dbReference>
<sequence length="881" mass="99982">MNLLRNALKSHRPVRVDQRNLRFSLFLRDSPRPFSTEPQQPSQDTSKDPFLRTPSTGLVYGKLYGITKHTTKSDILSLLEGCNVNLDDMKVDYNRTYMPTGMMIQFPSRYAYDAAIRAINRKGRLYKLERADRSQWDFITPYGGKSVLLQGIPRNAVSDDVERFLSGCLYDSSTMQIFVRPAFPDPIKMALVHFPSQTQAMYAFITKNRSFCLNNQISFTKYLKFQIQTIITNGYVHQTLHKPNGLDYAAYGRLIQHCTDHRLLRQGKQLHARLLLSSTLLDNFLASKLITFYSKSNHLFQAHKLFDEIPHRNTFSWNALLIGYSFNNMYIETLDLFCHWLSSQSASAKPDNFTITSVLKALSALFPDLKLAKMFHCFVVQNGFDSDTFVMNPLVTYYGRCDDIGSARTLFDTMPERDLITWNSMISGYSQEGYYEDCKRLFREMLGLEELRPNGVTVVSVLQACAQSNDLVFGMDVHQFIISNEIEMDLSLCNSIIALYAKCGSFDYARELFENMSEKDEITYGAIISGYMVHGFVDQALDLFQEMKSPGLSAWNAVISGLVQNNRHEGVLELFREMQLFSLRPNSVTLSSLLPSLSHFSNLKGGKEMHAYAIRNRFDRNIYVLTAIIDTYAKLGFLEGAQRVFEQSKDRSVIVWTAIISAHAAHGDANTALNLFDKMLNNGIMPDPVTFTAVLAACAHSGVVDEAWKNFDSMLGKYNIHPSVEHYACMVGVLSRAGQLSKAVEFMSKMPFEPSAKVWGALLNGASVFGDAEIGKFVCDHLFEIEPENTGNYIIMANLFSRAGRWEEAEKVREKMKSLGLKKIPGSSWIETSVGLHSFIAKDVSNERTEEIYEMLDRLLGLMREEGYAFMDEFDEESICN</sequence>
<evidence type="ECO:0000256" key="3">
    <source>
        <dbReference type="PROSITE-ProRule" id="PRU00708"/>
    </source>
</evidence>
<protein>
    <recommendedName>
        <fullName evidence="7">RRM domain-containing protein</fullName>
    </recommendedName>
</protein>
<dbReference type="FunFam" id="1.25.40.10:FF:000801">
    <property type="entry name" value="Pentatricopeptide repeat-containing protein"/>
    <property type="match status" value="1"/>
</dbReference>
<comment type="caution">
    <text evidence="5">The sequence shown here is derived from an EMBL/GenBank/DDBJ whole genome shotgun (WGS) entry which is preliminary data.</text>
</comment>
<dbReference type="Pfam" id="PF20431">
    <property type="entry name" value="E_motif"/>
    <property type="match status" value="1"/>
</dbReference>
<proteinExistence type="inferred from homology"/>
<dbReference type="InterPro" id="IPR046960">
    <property type="entry name" value="PPR_At4g14850-like_plant"/>
</dbReference>
<dbReference type="Gene3D" id="1.25.40.10">
    <property type="entry name" value="Tetratricopeptide repeat domain"/>
    <property type="match status" value="5"/>
</dbReference>
<dbReference type="GO" id="GO:0003723">
    <property type="term" value="F:RNA binding"/>
    <property type="evidence" value="ECO:0007669"/>
    <property type="project" value="InterPro"/>
</dbReference>
<feature type="region of interest" description="Disordered" evidence="4">
    <location>
        <begin position="30"/>
        <end position="51"/>
    </location>
</feature>
<name>A0A7J7GJV3_CAMSI</name>
<evidence type="ECO:0000256" key="4">
    <source>
        <dbReference type="SAM" id="MobiDB-lite"/>
    </source>
</evidence>
<dbReference type="GO" id="GO:0009451">
    <property type="term" value="P:RNA modification"/>
    <property type="evidence" value="ECO:0007669"/>
    <property type="project" value="InterPro"/>
</dbReference>
<dbReference type="EMBL" id="JACBKZ010000010">
    <property type="protein sequence ID" value="KAF5940777.1"/>
    <property type="molecule type" value="Genomic_DNA"/>
</dbReference>
<dbReference type="NCBIfam" id="TIGR00756">
    <property type="entry name" value="PPR"/>
    <property type="match status" value="6"/>
</dbReference>
<dbReference type="AlphaFoldDB" id="A0A7J7GJV3"/>
<feature type="repeat" description="PPR" evidence="3">
    <location>
        <begin position="652"/>
        <end position="686"/>
    </location>
</feature>
<feature type="repeat" description="PPR" evidence="3">
    <location>
        <begin position="489"/>
        <end position="519"/>
    </location>
</feature>
<dbReference type="FunFam" id="1.25.40.10:FF:001537">
    <property type="entry name" value="Pentatricopeptide repeat-containing protein At2g37310"/>
    <property type="match status" value="1"/>
</dbReference>
<gene>
    <name evidence="5" type="ORF">HYC85_021944</name>
</gene>
<dbReference type="InterPro" id="IPR002885">
    <property type="entry name" value="PPR_rpt"/>
</dbReference>
<evidence type="ECO:0000256" key="2">
    <source>
        <dbReference type="ARBA" id="ARBA00061659"/>
    </source>
</evidence>
<dbReference type="PANTHER" id="PTHR47926">
    <property type="entry name" value="PENTATRICOPEPTIDE REPEAT-CONTAINING PROTEIN"/>
    <property type="match status" value="1"/>
</dbReference>
<dbReference type="FunFam" id="1.25.40.10:FF:000196">
    <property type="entry name" value="Pentatricopeptide repeat-containing protein At4g14850"/>
    <property type="match status" value="1"/>
</dbReference>
<dbReference type="PANTHER" id="PTHR47926:SF472">
    <property type="entry name" value="REPEAT (PPR) SUPERFAMILY PROTEIN, PUTATIVE-RELATED"/>
    <property type="match status" value="1"/>
</dbReference>
<evidence type="ECO:0008006" key="7">
    <source>
        <dbReference type="Google" id="ProtNLM"/>
    </source>
</evidence>
<comment type="similarity">
    <text evidence="2">Belongs to the PPR family. PCMP-E subfamily.</text>
</comment>
<feature type="repeat" description="PPR" evidence="3">
    <location>
        <begin position="418"/>
        <end position="448"/>
    </location>
</feature>
<dbReference type="InterPro" id="IPR011990">
    <property type="entry name" value="TPR-like_helical_dom_sf"/>
</dbReference>
<accession>A0A7J7GJV3</accession>
<evidence type="ECO:0000256" key="1">
    <source>
        <dbReference type="ARBA" id="ARBA00022737"/>
    </source>
</evidence>
<evidence type="ECO:0000313" key="5">
    <source>
        <dbReference type="EMBL" id="KAF5940777.1"/>
    </source>
</evidence>
<dbReference type="SUPFAM" id="SSF48452">
    <property type="entry name" value="TPR-like"/>
    <property type="match status" value="1"/>
</dbReference>
<evidence type="ECO:0000313" key="6">
    <source>
        <dbReference type="Proteomes" id="UP000593564"/>
    </source>
</evidence>
<feature type="repeat" description="PPR" evidence="3">
    <location>
        <begin position="520"/>
        <end position="554"/>
    </location>
</feature>
<organism evidence="5 6">
    <name type="scientific">Camellia sinensis</name>
    <name type="common">Tea plant</name>
    <name type="synonym">Thea sinensis</name>
    <dbReference type="NCBI Taxonomy" id="4442"/>
    <lineage>
        <taxon>Eukaryota</taxon>
        <taxon>Viridiplantae</taxon>
        <taxon>Streptophyta</taxon>
        <taxon>Embryophyta</taxon>
        <taxon>Tracheophyta</taxon>
        <taxon>Spermatophyta</taxon>
        <taxon>Magnoliopsida</taxon>
        <taxon>eudicotyledons</taxon>
        <taxon>Gunneridae</taxon>
        <taxon>Pentapetalae</taxon>
        <taxon>asterids</taxon>
        <taxon>Ericales</taxon>
        <taxon>Theaceae</taxon>
        <taxon>Camellia</taxon>
    </lineage>
</organism>
<reference evidence="6" key="1">
    <citation type="journal article" date="2020" name="Nat. Commun.">
        <title>Genome assembly of wild tea tree DASZ reveals pedigree and selection history of tea varieties.</title>
        <authorList>
            <person name="Zhang W."/>
            <person name="Zhang Y."/>
            <person name="Qiu H."/>
            <person name="Guo Y."/>
            <person name="Wan H."/>
            <person name="Zhang X."/>
            <person name="Scossa F."/>
            <person name="Alseekh S."/>
            <person name="Zhang Q."/>
            <person name="Wang P."/>
            <person name="Xu L."/>
            <person name="Schmidt M.H."/>
            <person name="Jia X."/>
            <person name="Li D."/>
            <person name="Zhu A."/>
            <person name="Guo F."/>
            <person name="Chen W."/>
            <person name="Ni D."/>
            <person name="Usadel B."/>
            <person name="Fernie A.R."/>
            <person name="Wen W."/>
        </authorList>
    </citation>
    <scope>NUCLEOTIDE SEQUENCE [LARGE SCALE GENOMIC DNA]</scope>
    <source>
        <strain evidence="6">cv. G240</strain>
    </source>
</reference>
<keyword evidence="1" id="KW-0677">Repeat</keyword>
<dbReference type="Proteomes" id="UP000593564">
    <property type="component" value="Unassembled WGS sequence"/>
</dbReference>
<feature type="repeat" description="PPR" evidence="3">
    <location>
        <begin position="789"/>
        <end position="823"/>
    </location>
</feature>
<dbReference type="PROSITE" id="PS51375">
    <property type="entry name" value="PPR"/>
    <property type="match status" value="6"/>
</dbReference>